<gene>
    <name evidence="1" type="ORF">ATN00_21760</name>
</gene>
<dbReference type="EMBL" id="CP013267">
    <property type="protein sequence ID" value="ALR23133.1"/>
    <property type="molecule type" value="Genomic_DNA"/>
</dbReference>
<keyword evidence="2" id="KW-1185">Reference proteome</keyword>
<evidence type="ECO:0000313" key="1">
    <source>
        <dbReference type="EMBL" id="ALR23133.1"/>
    </source>
</evidence>
<dbReference type="RefSeq" id="WP_048575094.1">
    <property type="nucleotide sequence ID" value="NZ_CP013267.1"/>
</dbReference>
<accession>A0A0S3F6J5</accession>
<reference evidence="1 2" key="1">
    <citation type="submission" date="2015-11" db="EMBL/GenBank/DDBJ databases">
        <title>A Two-component Flavoprotein Monooxygenase System MeaXY Responsible for para-Hydroxylation of 2-Methyl-6-ethylaniline and 2,6-Diethylaniline in Sphingobium baderi DE-13.</title>
        <authorList>
            <person name="Cheng M."/>
            <person name="Meng Q."/>
            <person name="Yang Y."/>
            <person name="Chu C."/>
            <person name="Yan X."/>
            <person name="He J."/>
            <person name="Li S."/>
        </authorList>
    </citation>
    <scope>NUCLEOTIDE SEQUENCE [LARGE SCALE GENOMIC DNA]</scope>
    <source>
        <strain evidence="1 2">DE-13</strain>
        <plasmid evidence="2">Plasmid pDE3</plasmid>
    </source>
</reference>
<proteinExistence type="predicted"/>
<evidence type="ECO:0008006" key="3">
    <source>
        <dbReference type="Google" id="ProtNLM"/>
    </source>
</evidence>
<dbReference type="KEGG" id="sbd:ATN00_21760"/>
<dbReference type="OrthoDB" id="9914218at2"/>
<organism evidence="1 2">
    <name type="scientific">Sphingobium baderi</name>
    <dbReference type="NCBI Taxonomy" id="1332080"/>
    <lineage>
        <taxon>Bacteria</taxon>
        <taxon>Pseudomonadati</taxon>
        <taxon>Pseudomonadota</taxon>
        <taxon>Alphaproteobacteria</taxon>
        <taxon>Sphingomonadales</taxon>
        <taxon>Sphingomonadaceae</taxon>
        <taxon>Sphingobium</taxon>
    </lineage>
</organism>
<protein>
    <recommendedName>
        <fullName evidence="3">Mobilization protein</fullName>
    </recommendedName>
</protein>
<name>A0A0S3F6J5_9SPHN</name>
<keyword evidence="1" id="KW-0614">Plasmid</keyword>
<dbReference type="AlphaFoldDB" id="A0A0S3F6J5"/>
<geneLocation type="plasmid" evidence="1 2">
    <name>pDE3</name>
</geneLocation>
<dbReference type="Proteomes" id="UP000056968">
    <property type="component" value="Plasmid pDE3"/>
</dbReference>
<sequence length="142" mass="15826">MSVDLRPIEELERELAIREARDQRNRALAAKGMRRRATRSRIILGGAILAEIRDNPDPDFIARIISILDDRVGRDRDREDLADLMGHLLPPQSALASSSEFPASAELPDFDAMAEATLPPLRSIAETDPAFMDVKHLINNSD</sequence>
<evidence type="ECO:0000313" key="2">
    <source>
        <dbReference type="Proteomes" id="UP000056968"/>
    </source>
</evidence>